<dbReference type="SUPFAM" id="SSF103473">
    <property type="entry name" value="MFS general substrate transporter"/>
    <property type="match status" value="1"/>
</dbReference>
<evidence type="ECO:0000256" key="3">
    <source>
        <dbReference type="ARBA" id="ARBA00022989"/>
    </source>
</evidence>
<feature type="transmembrane region" description="Helical" evidence="5">
    <location>
        <begin position="273"/>
        <end position="292"/>
    </location>
</feature>
<feature type="transmembrane region" description="Helical" evidence="5">
    <location>
        <begin position="200"/>
        <end position="220"/>
    </location>
</feature>
<keyword evidence="3 5" id="KW-1133">Transmembrane helix</keyword>
<dbReference type="PANTHER" id="PTHR23514:SF13">
    <property type="entry name" value="INNER MEMBRANE PROTEIN YBJJ"/>
    <property type="match status" value="1"/>
</dbReference>
<organism evidence="7 8">
    <name type="scientific">Pseudomonas fulva</name>
    <dbReference type="NCBI Taxonomy" id="47880"/>
    <lineage>
        <taxon>Bacteria</taxon>
        <taxon>Pseudomonadati</taxon>
        <taxon>Pseudomonadota</taxon>
        <taxon>Gammaproteobacteria</taxon>
        <taxon>Pseudomonadales</taxon>
        <taxon>Pseudomonadaceae</taxon>
        <taxon>Pseudomonas</taxon>
    </lineage>
</organism>
<feature type="transmembrane region" description="Helical" evidence="5">
    <location>
        <begin position="99"/>
        <end position="121"/>
    </location>
</feature>
<dbReference type="RefSeq" id="WP_042553238.1">
    <property type="nucleotide sequence ID" value="NZ_JXQW01000020.1"/>
</dbReference>
<dbReference type="GO" id="GO:0016020">
    <property type="term" value="C:membrane"/>
    <property type="evidence" value="ECO:0007669"/>
    <property type="project" value="UniProtKB-SubCell"/>
</dbReference>
<feature type="transmembrane region" description="Helical" evidence="5">
    <location>
        <begin position="298"/>
        <end position="317"/>
    </location>
</feature>
<comment type="subcellular location">
    <subcellularLocation>
        <location evidence="1">Membrane</location>
        <topology evidence="1">Multi-pass membrane protein</topology>
    </subcellularLocation>
</comment>
<feature type="transmembrane region" description="Helical" evidence="5">
    <location>
        <begin position="357"/>
        <end position="378"/>
    </location>
</feature>
<keyword evidence="2 5" id="KW-0812">Transmembrane</keyword>
<comment type="caution">
    <text evidence="7">The sequence shown here is derived from an EMBL/GenBank/DDBJ whole genome shotgun (WGS) entry which is preliminary data.</text>
</comment>
<dbReference type="InterPro" id="IPR051788">
    <property type="entry name" value="MFS_Transporter"/>
</dbReference>
<dbReference type="InterPro" id="IPR011701">
    <property type="entry name" value="MFS"/>
</dbReference>
<name>A0A0D0K1K4_9PSED</name>
<dbReference type="Gene3D" id="1.20.1250.20">
    <property type="entry name" value="MFS general substrate transporter like domains"/>
    <property type="match status" value="1"/>
</dbReference>
<feature type="transmembrane region" description="Helical" evidence="5">
    <location>
        <begin position="12"/>
        <end position="34"/>
    </location>
</feature>
<dbReference type="Proteomes" id="UP000032068">
    <property type="component" value="Unassembled WGS sequence"/>
</dbReference>
<feature type="transmembrane region" description="Helical" evidence="5">
    <location>
        <begin position="75"/>
        <end position="93"/>
    </location>
</feature>
<feature type="transmembrane region" description="Helical" evidence="5">
    <location>
        <begin position="329"/>
        <end position="351"/>
    </location>
</feature>
<keyword evidence="4 5" id="KW-0472">Membrane</keyword>
<feature type="transmembrane region" description="Helical" evidence="5">
    <location>
        <begin position="158"/>
        <end position="179"/>
    </location>
</feature>
<accession>A0A0D0K1K4</accession>
<evidence type="ECO:0000256" key="4">
    <source>
        <dbReference type="ARBA" id="ARBA00023136"/>
    </source>
</evidence>
<protein>
    <recommendedName>
        <fullName evidence="6">Major facilitator superfamily (MFS) profile domain-containing protein</fullName>
    </recommendedName>
</protein>
<dbReference type="Pfam" id="PF07690">
    <property type="entry name" value="MFS_1"/>
    <property type="match status" value="1"/>
</dbReference>
<evidence type="ECO:0000313" key="8">
    <source>
        <dbReference type="Proteomes" id="UP000032068"/>
    </source>
</evidence>
<dbReference type="PROSITE" id="PS50850">
    <property type="entry name" value="MFS"/>
    <property type="match status" value="1"/>
</dbReference>
<dbReference type="AlphaFoldDB" id="A0A0D0K1K4"/>
<reference evidence="7 8" key="1">
    <citation type="submission" date="2014-12" db="EMBL/GenBank/DDBJ databases">
        <title>16Stimator: statistical estimation of ribosomal gene copy numbers from draft genome assemblies.</title>
        <authorList>
            <person name="Perisin M.A."/>
            <person name="Vetter M."/>
            <person name="Gilbert J.A."/>
            <person name="Bergelson J."/>
        </authorList>
    </citation>
    <scope>NUCLEOTIDE SEQUENCE [LARGE SCALE GENOMIC DNA]</scope>
    <source>
        <strain evidence="7 8">MEJ086</strain>
    </source>
</reference>
<dbReference type="GO" id="GO:0022857">
    <property type="term" value="F:transmembrane transporter activity"/>
    <property type="evidence" value="ECO:0007669"/>
    <property type="project" value="InterPro"/>
</dbReference>
<evidence type="ECO:0000259" key="6">
    <source>
        <dbReference type="PROSITE" id="PS50850"/>
    </source>
</evidence>
<dbReference type="InterPro" id="IPR036259">
    <property type="entry name" value="MFS_trans_sf"/>
</dbReference>
<dbReference type="PANTHER" id="PTHR23514">
    <property type="entry name" value="BYPASS OF STOP CODON PROTEIN 6"/>
    <property type="match status" value="1"/>
</dbReference>
<dbReference type="InterPro" id="IPR020846">
    <property type="entry name" value="MFS_dom"/>
</dbReference>
<feature type="transmembrane region" description="Helical" evidence="5">
    <location>
        <begin position="240"/>
        <end position="261"/>
    </location>
</feature>
<evidence type="ECO:0000313" key="7">
    <source>
        <dbReference type="EMBL" id="KIQ02081.1"/>
    </source>
</evidence>
<sequence>MSIVSDLKYSRYATTSIFFVNGLVLGIWATNIPAISRALGLSDGQLGAALSMFAAGTMLMIFLAGSVANKLGSRASIVIGGILLSISLPLLVISPSYEVFFVILLFFGMCNSVIDISMNTHASIIEEKLNKPLMSWFHAAFSFGGMAGAGLVSVLDAYALSALTNLGVAAVLMLLTTLLCARPLRHLRPTLATVAEKKKVVIRPNGTLLIIAMLTVMSLFTENSMINWSAKYLTDVASTSTGIAAFAFGGFSFAMAIGRLIGNPLIRRYGRDWVLVCSGLLGVAGFALAISAPAPLTAIVGFMLVGLGLANMTPILYSKAAQAYPQAPSLGLALNGTIGYLGFLICPPIIGATSDHIGLQFSMSLPLLAMFIVSLVAWKGQLEVRQRATTSPLAD</sequence>
<dbReference type="CDD" id="cd17393">
    <property type="entry name" value="MFS_MosC_like"/>
    <property type="match status" value="1"/>
</dbReference>
<evidence type="ECO:0000256" key="5">
    <source>
        <dbReference type="SAM" id="Phobius"/>
    </source>
</evidence>
<feature type="transmembrane region" description="Helical" evidence="5">
    <location>
        <begin position="46"/>
        <end position="68"/>
    </location>
</feature>
<evidence type="ECO:0000256" key="1">
    <source>
        <dbReference type="ARBA" id="ARBA00004141"/>
    </source>
</evidence>
<feature type="domain" description="Major facilitator superfamily (MFS) profile" evidence="6">
    <location>
        <begin position="10"/>
        <end position="389"/>
    </location>
</feature>
<proteinExistence type="predicted"/>
<feature type="transmembrane region" description="Helical" evidence="5">
    <location>
        <begin position="133"/>
        <end position="152"/>
    </location>
</feature>
<evidence type="ECO:0000256" key="2">
    <source>
        <dbReference type="ARBA" id="ARBA00022692"/>
    </source>
</evidence>
<gene>
    <name evidence="7" type="ORF">RU08_07870</name>
</gene>
<dbReference type="EMBL" id="JXQW01000020">
    <property type="protein sequence ID" value="KIQ02081.1"/>
    <property type="molecule type" value="Genomic_DNA"/>
</dbReference>